<feature type="chain" id="PRO_5026238508" evidence="1">
    <location>
        <begin position="29"/>
        <end position="220"/>
    </location>
</feature>
<gene>
    <name evidence="2" type="ORF">GO816_04220</name>
</gene>
<accession>A0A6I4IQ22</accession>
<comment type="caution">
    <text evidence="2">The sequence shown here is derived from an EMBL/GenBank/DDBJ whole genome shotgun (WGS) entry which is preliminary data.</text>
</comment>
<evidence type="ECO:0000256" key="1">
    <source>
        <dbReference type="SAM" id="SignalP"/>
    </source>
</evidence>
<dbReference type="Proteomes" id="UP000434850">
    <property type="component" value="Unassembled WGS sequence"/>
</dbReference>
<evidence type="ECO:0000313" key="2">
    <source>
        <dbReference type="EMBL" id="MVN90324.1"/>
    </source>
</evidence>
<dbReference type="EMBL" id="WQLA01000001">
    <property type="protein sequence ID" value="MVN90324.1"/>
    <property type="molecule type" value="Genomic_DNA"/>
</dbReference>
<dbReference type="RefSeq" id="WP_157540085.1">
    <property type="nucleotide sequence ID" value="NZ_WQLA01000001.1"/>
</dbReference>
<keyword evidence="1" id="KW-0732">Signal</keyword>
<dbReference type="OrthoDB" id="797448at2"/>
<evidence type="ECO:0000313" key="3">
    <source>
        <dbReference type="Proteomes" id="UP000434850"/>
    </source>
</evidence>
<dbReference type="AlphaFoldDB" id="A0A6I4IQ22"/>
<protein>
    <submittedName>
        <fullName evidence="2">Uncharacterized protein</fullName>
    </submittedName>
</protein>
<organism evidence="2 3">
    <name type="scientific">Mucilaginibacter aquatilis</name>
    <dbReference type="NCBI Taxonomy" id="1517760"/>
    <lineage>
        <taxon>Bacteria</taxon>
        <taxon>Pseudomonadati</taxon>
        <taxon>Bacteroidota</taxon>
        <taxon>Sphingobacteriia</taxon>
        <taxon>Sphingobacteriales</taxon>
        <taxon>Sphingobacteriaceae</taxon>
        <taxon>Mucilaginibacter</taxon>
    </lineage>
</organism>
<reference evidence="2 3" key="1">
    <citation type="submission" date="2019-12" db="EMBL/GenBank/DDBJ databases">
        <title>Mucilaginibacter sp. HME9299 genome sequencing and assembly.</title>
        <authorList>
            <person name="Kang H."/>
            <person name="Kim H."/>
            <person name="Joh K."/>
        </authorList>
    </citation>
    <scope>NUCLEOTIDE SEQUENCE [LARGE SCALE GENOMIC DNA]</scope>
    <source>
        <strain evidence="2 3">HME9299</strain>
    </source>
</reference>
<feature type="signal peptide" evidence="1">
    <location>
        <begin position="1"/>
        <end position="28"/>
    </location>
</feature>
<name>A0A6I4IQ22_9SPHI</name>
<proteinExistence type="predicted"/>
<sequence>MKHIAKQITQIMLLASGLLCLGMAAVNAQVKGVKKNKPAARVTASTPLSNFTKEAFEAGIEFHLPEAFKEVSAANNENFSFDYGMELPGKDFEVWMQVHSLKQNWASYEQVKNVTGKTLANPDSAYLEAARAHAAALSDDTRFFTRNLPPSILSEYNADSGKTYLLNLADLPDTKHYKYALIIAVQKDHTGYMLAVCLTNVKGPDFFKNINKARDCMRFK</sequence>
<keyword evidence="3" id="KW-1185">Reference proteome</keyword>